<proteinExistence type="predicted"/>
<organism evidence="1 2">
    <name type="scientific">Frankia torreyi</name>
    <dbReference type="NCBI Taxonomy" id="1856"/>
    <lineage>
        <taxon>Bacteria</taxon>
        <taxon>Bacillati</taxon>
        <taxon>Actinomycetota</taxon>
        <taxon>Actinomycetes</taxon>
        <taxon>Frankiales</taxon>
        <taxon>Frankiaceae</taxon>
        <taxon>Frankia</taxon>
    </lineage>
</organism>
<comment type="caution">
    <text evidence="1">The sequence shown here is derived from an EMBL/GenBank/DDBJ whole genome shotgun (WGS) entry which is preliminary data.</text>
</comment>
<evidence type="ECO:0000313" key="1">
    <source>
        <dbReference type="EMBL" id="KJE20484.1"/>
    </source>
</evidence>
<gene>
    <name evidence="1" type="ORF">FF36_05237</name>
</gene>
<dbReference type="PATRIC" id="fig|1502723.3.peg.5452"/>
<name>A0A0D8B972_9ACTN</name>
<accession>A0A0D8B972</accession>
<reference evidence="1 2" key="2">
    <citation type="journal article" date="2016" name="Genome Announc.">
        <title>Permanent Draft Genome Sequences for Two Variants of Frankia sp. Strain CpI1, the First Frankia Strain Isolated from Root Nodules of Comptonia peregrina.</title>
        <authorList>
            <person name="Oshone R."/>
            <person name="Hurst S.G.IV."/>
            <person name="Abebe-Akele F."/>
            <person name="Simpson S."/>
            <person name="Morris K."/>
            <person name="Thomas W.K."/>
            <person name="Tisa L.S."/>
        </authorList>
    </citation>
    <scope>NUCLEOTIDE SEQUENCE [LARGE SCALE GENOMIC DNA]</scope>
    <source>
        <strain evidence="2">CpI1-S</strain>
    </source>
</reference>
<dbReference type="EMBL" id="JYFN01000059">
    <property type="protein sequence ID" value="KJE20484.1"/>
    <property type="molecule type" value="Genomic_DNA"/>
</dbReference>
<sequence length="78" mass="8246">MRLPARSTPDWMVTLPTRLRTQPSRQAVTHTQGLSSGLAGVRIDVDRLTRISGEVADPAIAGALDAALELLRDAGAAI</sequence>
<evidence type="ECO:0000313" key="2">
    <source>
        <dbReference type="Proteomes" id="UP000032545"/>
    </source>
</evidence>
<reference evidence="2" key="1">
    <citation type="submission" date="2015-02" db="EMBL/GenBank/DDBJ databases">
        <title>Draft Genome of Frankia sp. CpI1-S.</title>
        <authorList>
            <person name="Oshone R.T."/>
            <person name="Ngom M."/>
            <person name="Ghodhbane-Gtari F."/>
            <person name="Gtari M."/>
            <person name="Morris K."/>
            <person name="Thomas K."/>
            <person name="Sen A."/>
            <person name="Tisa L.S."/>
        </authorList>
    </citation>
    <scope>NUCLEOTIDE SEQUENCE [LARGE SCALE GENOMIC DNA]</scope>
    <source>
        <strain evidence="2">CpI1-S</strain>
    </source>
</reference>
<protein>
    <submittedName>
        <fullName evidence="1">Uncharacterized protein</fullName>
    </submittedName>
</protein>
<dbReference type="Proteomes" id="UP000032545">
    <property type="component" value="Unassembled WGS sequence"/>
</dbReference>
<dbReference type="AlphaFoldDB" id="A0A0D8B972"/>
<keyword evidence="2" id="KW-1185">Reference proteome</keyword>